<accession>A0AAP3E9Q5</accession>
<dbReference type="SUPFAM" id="SSF49299">
    <property type="entry name" value="PKD domain"/>
    <property type="match status" value="1"/>
</dbReference>
<dbReference type="RefSeq" id="WP_342810600.1">
    <property type="nucleotide sequence ID" value="NZ_JAOPJZ010000036.1"/>
</dbReference>
<feature type="domain" description="PKD/Chitinase" evidence="3">
    <location>
        <begin position="687"/>
        <end position="764"/>
    </location>
</feature>
<evidence type="ECO:0000256" key="2">
    <source>
        <dbReference type="SAM" id="Phobius"/>
    </source>
</evidence>
<sequence length="898" mass="96148">MVALAPIAGIAGATMGANTGTQTSQTTSLDDDELYSVTDNVSVWERSALTLRADPTTGDPVSVDFTVDLNGPDGEPVNFFREELAVYKSGETVTVNFGTHLTDTSELAGEEVQILTAQLEEDVTADDVNLSMLPTSADGLTDELTQENLDNLNENVSFSLEDATLDSNGELEHEFTADRAGLYTIVVATGDGLAVDNGDLDIVGDTTIVGAESLAAQEKPSDVTVDDDDLLPGDTVTFDATADELEGDIDHAVVLYDEETLTSPDNFFVINITEEIDEDFSESDIQIEHDIATVNGVHELESDVTVMGQTLGAQSVSGQTHLGDVIDFVTSEAGDAADEDLEGPTSIATDDVVLNASSTALANVGPSATIDVETYGNWTPGEYRWVHVASGDSSDEFQTSTGTISLGETAFDVKIDEDASTTEVETDETATIVANVTNVGDLPAETPVELTVDGDFESETTVDLDVDETETVKFDVTRSDEGTYTVTVTAAEASDSITLTVEDPSPPPIGPPAPPAPPDDPPVEPEPPEAVPGAIYNERAVAEFDEKAERMVATFTGDSPVSDITLDTADPVEVLVQEFDAQNPPKELPRTPGVQISLQRIALSPGYELTEGTIRFTQPADAFSSAALEEEALTAYRYDEDSGTWEPLETTVLEVTDERVTVEADTPRFSYFAVAETRSPTAVIDVSPDTTVEAGETQTLSATYSDPGSGEIDEYEWRLDGEYLSDEPEVEQTLEEGTYEVELTVTNDAGNSDTVTETLTVEEEDDDPPEDPPEDETYETEIVVTDSDGEPIAGATVEIDGETYTTDENGVVTVELEDGEYTATITADGYEEMTQDISVDGQDVAISTELATVEEDDGTSWLTIVLVLILLAVLTGVGYFVYDEYEDEIQSFIDEKRQ</sequence>
<dbReference type="EMBL" id="JAOPJZ010000036">
    <property type="protein sequence ID" value="MCU4754299.1"/>
    <property type="molecule type" value="Genomic_DNA"/>
</dbReference>
<dbReference type="InterPro" id="IPR035986">
    <property type="entry name" value="PKD_dom_sf"/>
</dbReference>
<proteinExistence type="predicted"/>
<evidence type="ECO:0000259" key="3">
    <source>
        <dbReference type="SMART" id="SM00089"/>
    </source>
</evidence>
<gene>
    <name evidence="4" type="ORF">OB919_20350</name>
</gene>
<dbReference type="NCBIfam" id="TIGR04213">
    <property type="entry name" value="PGF_pre_PGF"/>
    <property type="match status" value="1"/>
</dbReference>
<dbReference type="SUPFAM" id="SSF49464">
    <property type="entry name" value="Carboxypeptidase regulatory domain-like"/>
    <property type="match status" value="1"/>
</dbReference>
<dbReference type="SMART" id="SM00089">
    <property type="entry name" value="PKD"/>
    <property type="match status" value="1"/>
</dbReference>
<feature type="region of interest" description="Disordered" evidence="1">
    <location>
        <begin position="498"/>
        <end position="531"/>
    </location>
</feature>
<feature type="compositionally biased region" description="Pro residues" evidence="1">
    <location>
        <begin position="504"/>
        <end position="520"/>
    </location>
</feature>
<dbReference type="InterPro" id="IPR013783">
    <property type="entry name" value="Ig-like_fold"/>
</dbReference>
<reference evidence="4 5" key="1">
    <citation type="submission" date="2022-09" db="EMBL/GenBank/DDBJ databases">
        <title>Enrichment on poylsaccharides allowed isolation of novel metabolic and taxonomic groups of Haloarchaea.</title>
        <authorList>
            <person name="Sorokin D.Y."/>
            <person name="Elcheninov A.G."/>
            <person name="Khizhniak T.V."/>
            <person name="Kolganova T.V."/>
            <person name="Kublanov I.V."/>
        </authorList>
    </citation>
    <scope>NUCLEOTIDE SEQUENCE [LARGE SCALE GENOMIC DNA]</scope>
    <source>
        <strain evidence="4 5">AArc-curdl1</strain>
    </source>
</reference>
<dbReference type="CDD" id="cd00146">
    <property type="entry name" value="PKD"/>
    <property type="match status" value="1"/>
</dbReference>
<comment type="caution">
    <text evidence="4">The sequence shown here is derived from an EMBL/GenBank/DDBJ whole genome shotgun (WGS) entry which is preliminary data.</text>
</comment>
<dbReference type="Pfam" id="PF07705">
    <property type="entry name" value="CARDB"/>
    <property type="match status" value="1"/>
</dbReference>
<dbReference type="AlphaFoldDB" id="A0AAP3E9Q5"/>
<evidence type="ECO:0000256" key="1">
    <source>
        <dbReference type="SAM" id="MobiDB-lite"/>
    </source>
</evidence>
<dbReference type="Proteomes" id="UP001321047">
    <property type="component" value="Unassembled WGS sequence"/>
</dbReference>
<keyword evidence="2" id="KW-0812">Transmembrane</keyword>
<evidence type="ECO:0000313" key="5">
    <source>
        <dbReference type="Proteomes" id="UP001321047"/>
    </source>
</evidence>
<dbReference type="InterPro" id="IPR008969">
    <property type="entry name" value="CarboxyPept-like_regulatory"/>
</dbReference>
<dbReference type="Gene3D" id="2.60.40.1120">
    <property type="entry name" value="Carboxypeptidase-like, regulatory domain"/>
    <property type="match status" value="1"/>
</dbReference>
<dbReference type="InterPro" id="IPR026453">
    <property type="entry name" value="PGF_pre_PGF"/>
</dbReference>
<keyword evidence="2" id="KW-1133">Transmembrane helix</keyword>
<protein>
    <submittedName>
        <fullName evidence="4">PKD domain-containing protein</fullName>
    </submittedName>
</protein>
<dbReference type="InterPro" id="IPR022409">
    <property type="entry name" value="PKD/Chitinase_dom"/>
</dbReference>
<dbReference type="InterPro" id="IPR000601">
    <property type="entry name" value="PKD_dom"/>
</dbReference>
<dbReference type="Pfam" id="PF18911">
    <property type="entry name" value="PKD_4"/>
    <property type="match status" value="1"/>
</dbReference>
<name>A0AAP3E9Q5_9EURY</name>
<organism evidence="4 5">
    <name type="scientific">Natronosalvus hydrolyticus</name>
    <dbReference type="NCBI Taxonomy" id="2979988"/>
    <lineage>
        <taxon>Archaea</taxon>
        <taxon>Methanobacteriati</taxon>
        <taxon>Methanobacteriota</taxon>
        <taxon>Stenosarchaea group</taxon>
        <taxon>Halobacteria</taxon>
        <taxon>Halobacteriales</taxon>
        <taxon>Natrialbaceae</taxon>
        <taxon>Natronosalvus</taxon>
    </lineage>
</organism>
<keyword evidence="5" id="KW-1185">Reference proteome</keyword>
<dbReference type="Pfam" id="PF13620">
    <property type="entry name" value="CarboxypepD_reg"/>
    <property type="match status" value="1"/>
</dbReference>
<evidence type="ECO:0000313" key="4">
    <source>
        <dbReference type="EMBL" id="MCU4754299.1"/>
    </source>
</evidence>
<dbReference type="Gene3D" id="2.60.40.10">
    <property type="entry name" value="Immunoglobulins"/>
    <property type="match status" value="2"/>
</dbReference>
<keyword evidence="2" id="KW-0472">Membrane</keyword>
<dbReference type="InterPro" id="IPR011635">
    <property type="entry name" value="CARDB"/>
</dbReference>
<feature type="transmembrane region" description="Helical" evidence="2">
    <location>
        <begin position="861"/>
        <end position="882"/>
    </location>
</feature>